<name>A0A7K9DHX6_9AVES</name>
<dbReference type="GO" id="GO:0016020">
    <property type="term" value="C:membrane"/>
    <property type="evidence" value="ECO:0007669"/>
    <property type="project" value="TreeGrafter"/>
</dbReference>
<keyword evidence="5" id="KW-1185">Reference proteome</keyword>
<keyword evidence="2" id="KW-0472">Membrane</keyword>
<feature type="transmembrane region" description="Helical" evidence="2">
    <location>
        <begin position="57"/>
        <end position="78"/>
    </location>
</feature>
<organism evidence="4 5">
    <name type="scientific">Hemiprocne comata</name>
    <dbReference type="NCBI Taxonomy" id="243314"/>
    <lineage>
        <taxon>Eukaryota</taxon>
        <taxon>Metazoa</taxon>
        <taxon>Chordata</taxon>
        <taxon>Craniata</taxon>
        <taxon>Vertebrata</taxon>
        <taxon>Euteleostomi</taxon>
        <taxon>Archelosauria</taxon>
        <taxon>Archosauria</taxon>
        <taxon>Dinosauria</taxon>
        <taxon>Saurischia</taxon>
        <taxon>Theropoda</taxon>
        <taxon>Coelurosauria</taxon>
        <taxon>Aves</taxon>
        <taxon>Neognathae</taxon>
        <taxon>Neoaves</taxon>
        <taxon>Strisores</taxon>
        <taxon>Apodiformes</taxon>
        <taxon>Apodidae</taxon>
        <taxon>Hemiprocninae</taxon>
        <taxon>Hemiprocne</taxon>
    </lineage>
</organism>
<evidence type="ECO:0000256" key="2">
    <source>
        <dbReference type="SAM" id="Phobius"/>
    </source>
</evidence>
<dbReference type="GO" id="GO:0005737">
    <property type="term" value="C:cytoplasm"/>
    <property type="evidence" value="ECO:0007669"/>
    <property type="project" value="TreeGrafter"/>
</dbReference>
<feature type="region of interest" description="Disordered" evidence="1">
    <location>
        <begin position="88"/>
        <end position="145"/>
    </location>
</feature>
<dbReference type="GO" id="GO:0006508">
    <property type="term" value="P:proteolysis"/>
    <property type="evidence" value="ECO:0007669"/>
    <property type="project" value="TreeGrafter"/>
</dbReference>
<evidence type="ECO:0000313" key="5">
    <source>
        <dbReference type="Proteomes" id="UP000518305"/>
    </source>
</evidence>
<protein>
    <submittedName>
        <fullName evidence="4">TRHDE protein</fullName>
    </submittedName>
</protein>
<gene>
    <name evidence="4" type="primary">Trhde_0</name>
    <name evidence="4" type="ORF">HEMCOM_R15288</name>
</gene>
<proteinExistence type="predicted"/>
<dbReference type="Gene3D" id="2.60.40.1730">
    <property type="entry name" value="tricorn interacting facor f3 domain"/>
    <property type="match status" value="1"/>
</dbReference>
<keyword evidence="2" id="KW-1133">Transmembrane helix</keyword>
<comment type="caution">
    <text evidence="4">The sequence shown here is derived from an EMBL/GenBank/DDBJ whole genome shotgun (WGS) entry which is preliminary data.</text>
</comment>
<reference evidence="4 5" key="1">
    <citation type="submission" date="2019-09" db="EMBL/GenBank/DDBJ databases">
        <title>Bird 10,000 Genomes (B10K) Project - Family phase.</title>
        <authorList>
            <person name="Zhang G."/>
        </authorList>
    </citation>
    <scope>NUCLEOTIDE SEQUENCE [LARGE SCALE GENOMIC DNA]</scope>
    <source>
        <strain evidence="4">B10K-DU-001-23</strain>
        <tissue evidence="4">Muscle</tissue>
    </source>
</reference>
<dbReference type="Proteomes" id="UP000518305">
    <property type="component" value="Unassembled WGS sequence"/>
</dbReference>
<dbReference type="GO" id="GO:0043171">
    <property type="term" value="P:peptide catabolic process"/>
    <property type="evidence" value="ECO:0007669"/>
    <property type="project" value="TreeGrafter"/>
</dbReference>
<keyword evidence="2" id="KW-0812">Transmembrane</keyword>
<evidence type="ECO:0000313" key="4">
    <source>
        <dbReference type="EMBL" id="NXG64356.1"/>
    </source>
</evidence>
<dbReference type="GO" id="GO:0042277">
    <property type="term" value="F:peptide binding"/>
    <property type="evidence" value="ECO:0007669"/>
    <property type="project" value="TreeGrafter"/>
</dbReference>
<dbReference type="GO" id="GO:0008270">
    <property type="term" value="F:zinc ion binding"/>
    <property type="evidence" value="ECO:0007669"/>
    <property type="project" value="TreeGrafter"/>
</dbReference>
<dbReference type="AlphaFoldDB" id="A0A7K9DHX6"/>
<feature type="non-terminal residue" evidence="4">
    <location>
        <position position="1"/>
    </location>
</feature>
<feature type="region of interest" description="Disordered" evidence="1">
    <location>
        <begin position="24"/>
        <end position="43"/>
    </location>
</feature>
<dbReference type="Pfam" id="PF17900">
    <property type="entry name" value="Peptidase_M1_N"/>
    <property type="match status" value="1"/>
</dbReference>
<dbReference type="OrthoDB" id="6750768at2759"/>
<accession>A0A7K9DHX6</accession>
<sequence>MALEEKREKRPPVTPMMIEEEAALRNGSRGLPPGPWAEAAGPRPRTTERHIAVHKRLVLGFAVSILALLAVTMIAVLLSVRFEECGATADGSPRVGGNGSLSGAARQPPGAGMPPGRPEEEEARDGEATAEEKKEEEEEEWQRRRELPPWARPRLPRHLRPLHYNLMLSAFMENFTFSGEVNVQLEVRNASRYIVLHAHRLHIEAVRVAEDKLAGGVRVARSFLYPQTQVFVVVLNRSLEVDRSYNLKIIYNGLIENELLGFFRSSYVLHGERR</sequence>
<dbReference type="SUPFAM" id="SSF63737">
    <property type="entry name" value="Leukotriene A4 hydrolase N-terminal domain"/>
    <property type="match status" value="1"/>
</dbReference>
<evidence type="ECO:0000259" key="3">
    <source>
        <dbReference type="Pfam" id="PF17900"/>
    </source>
</evidence>
<dbReference type="InterPro" id="IPR045357">
    <property type="entry name" value="Aminopeptidase_N-like_N"/>
</dbReference>
<dbReference type="InterPro" id="IPR042097">
    <property type="entry name" value="Aminopeptidase_N-like_N_sf"/>
</dbReference>
<dbReference type="GO" id="GO:0070006">
    <property type="term" value="F:metalloaminopeptidase activity"/>
    <property type="evidence" value="ECO:0007669"/>
    <property type="project" value="TreeGrafter"/>
</dbReference>
<dbReference type="PANTHER" id="PTHR11533">
    <property type="entry name" value="PROTEASE M1 ZINC METALLOPROTEASE"/>
    <property type="match status" value="1"/>
</dbReference>
<dbReference type="EMBL" id="VWZJ01010784">
    <property type="protein sequence ID" value="NXG64356.1"/>
    <property type="molecule type" value="Genomic_DNA"/>
</dbReference>
<feature type="domain" description="Aminopeptidase N-like N-terminal" evidence="3">
    <location>
        <begin position="161"/>
        <end position="273"/>
    </location>
</feature>
<dbReference type="PANTHER" id="PTHR11533:SF294">
    <property type="entry name" value="THYROTROPIN-RELEASING HORMONE-DEGRADING ECTOENZYME"/>
    <property type="match status" value="1"/>
</dbReference>
<feature type="non-terminal residue" evidence="4">
    <location>
        <position position="274"/>
    </location>
</feature>
<evidence type="ECO:0000256" key="1">
    <source>
        <dbReference type="SAM" id="MobiDB-lite"/>
    </source>
</evidence>
<dbReference type="InterPro" id="IPR050344">
    <property type="entry name" value="Peptidase_M1_aminopeptidases"/>
</dbReference>
<dbReference type="GO" id="GO:0005615">
    <property type="term" value="C:extracellular space"/>
    <property type="evidence" value="ECO:0007669"/>
    <property type="project" value="TreeGrafter"/>
</dbReference>